<reference evidence="1 2" key="1">
    <citation type="submission" date="2020-07" db="EMBL/GenBank/DDBJ databases">
        <title>Endozoicomonas sp. nov., isolated from sediment.</title>
        <authorList>
            <person name="Gu T."/>
        </authorList>
    </citation>
    <scope>NUCLEOTIDE SEQUENCE [LARGE SCALE GENOMIC DNA]</scope>
    <source>
        <strain evidence="1 2">SM1973</strain>
    </source>
</reference>
<keyword evidence="2" id="KW-1185">Reference proteome</keyword>
<protein>
    <recommendedName>
        <fullName evidence="3">Chloramphenicol phosphotransferase</fullName>
    </recommendedName>
</protein>
<dbReference type="AlphaFoldDB" id="A0A853IJA9"/>
<dbReference type="InterPro" id="IPR027417">
    <property type="entry name" value="P-loop_NTPase"/>
</dbReference>
<dbReference type="SUPFAM" id="SSF52540">
    <property type="entry name" value="P-loop containing nucleoside triphosphate hydrolases"/>
    <property type="match status" value="1"/>
</dbReference>
<sequence length="60" mass="6544">MDVIYLNGASSSGKSSLAKELQDLLYDYYLCIGIDSLIAMMPAKANRWGEPTSFSCNGFS</sequence>
<accession>A0A853IJA9</accession>
<evidence type="ECO:0000313" key="2">
    <source>
        <dbReference type="Proteomes" id="UP000569732"/>
    </source>
</evidence>
<dbReference type="RefSeq" id="WP_180571474.1">
    <property type="nucleotide sequence ID" value="NZ_JACCKB010000092.1"/>
</dbReference>
<dbReference type="EMBL" id="JACCKB010000092">
    <property type="protein sequence ID" value="NYZ69487.1"/>
    <property type="molecule type" value="Genomic_DNA"/>
</dbReference>
<dbReference type="Pfam" id="PF07931">
    <property type="entry name" value="CPT"/>
    <property type="match status" value="1"/>
</dbReference>
<evidence type="ECO:0008006" key="3">
    <source>
        <dbReference type="Google" id="ProtNLM"/>
    </source>
</evidence>
<dbReference type="Gene3D" id="3.40.50.300">
    <property type="entry name" value="P-loop containing nucleotide triphosphate hydrolases"/>
    <property type="match status" value="1"/>
</dbReference>
<name>A0A853IJA9_9GAMM</name>
<organism evidence="1 2">
    <name type="scientific">Spartinivicinus marinus</name>
    <dbReference type="NCBI Taxonomy" id="2994442"/>
    <lineage>
        <taxon>Bacteria</taxon>
        <taxon>Pseudomonadati</taxon>
        <taxon>Pseudomonadota</taxon>
        <taxon>Gammaproteobacteria</taxon>
        <taxon>Oceanospirillales</taxon>
        <taxon>Zooshikellaceae</taxon>
        <taxon>Spartinivicinus</taxon>
    </lineage>
</organism>
<gene>
    <name evidence="1" type="ORF">H0A36_26065</name>
</gene>
<dbReference type="Proteomes" id="UP000569732">
    <property type="component" value="Unassembled WGS sequence"/>
</dbReference>
<comment type="caution">
    <text evidence="1">The sequence shown here is derived from an EMBL/GenBank/DDBJ whole genome shotgun (WGS) entry which is preliminary data.</text>
</comment>
<evidence type="ECO:0000313" key="1">
    <source>
        <dbReference type="EMBL" id="NYZ69487.1"/>
    </source>
</evidence>
<proteinExistence type="predicted"/>